<organism evidence="2 3">
    <name type="scientific">Arsenophonus nasoniae</name>
    <name type="common">son-killer infecting Nasonia vitripennis</name>
    <dbReference type="NCBI Taxonomy" id="638"/>
    <lineage>
        <taxon>Bacteria</taxon>
        <taxon>Pseudomonadati</taxon>
        <taxon>Pseudomonadota</taxon>
        <taxon>Gammaproteobacteria</taxon>
        <taxon>Enterobacterales</taxon>
        <taxon>Morganellaceae</taxon>
        <taxon>Arsenophonus</taxon>
    </lineage>
</organism>
<accession>A0AA95K1C4</accession>
<dbReference type="AlphaFoldDB" id="A0AA95K1C4"/>
<evidence type="ECO:0000256" key="1">
    <source>
        <dbReference type="SAM" id="Phobius"/>
    </source>
</evidence>
<feature type="transmembrane region" description="Helical" evidence="1">
    <location>
        <begin position="29"/>
        <end position="47"/>
    </location>
</feature>
<name>A0AA95K1C4_9GAMM</name>
<keyword evidence="1" id="KW-0472">Membrane</keyword>
<gene>
    <name evidence="2" type="ORF">QE207_08130</name>
</gene>
<dbReference type="RefSeq" id="WP_280548889.1">
    <property type="nucleotide sequence ID" value="NZ_CP123498.1"/>
</dbReference>
<reference evidence="2" key="1">
    <citation type="submission" date="2023-04" db="EMBL/GenBank/DDBJ databases">
        <title>Genome dynamics across the evolutionary transition to endosymbiosis.</title>
        <authorList>
            <person name="Siozios S."/>
            <person name="Nadal-Jimenez P."/>
            <person name="Azagi T."/>
            <person name="Sprong H."/>
            <person name="Frost C.L."/>
            <person name="Parratt S.R."/>
            <person name="Taylor G."/>
            <person name="Brettell L."/>
            <person name="Lew K.C."/>
            <person name="Croft L."/>
            <person name="King K.C."/>
            <person name="Brockhurst M.A."/>
            <person name="Hypsa V."/>
            <person name="Novakova E."/>
            <person name="Darby A.C."/>
            <person name="Hurst G.D.D."/>
        </authorList>
    </citation>
    <scope>NUCLEOTIDE SEQUENCE</scope>
    <source>
        <strain evidence="2">AIh</strain>
    </source>
</reference>
<protein>
    <submittedName>
        <fullName evidence="2">Uncharacterized protein</fullName>
    </submittedName>
</protein>
<dbReference type="EMBL" id="CP123498">
    <property type="protein sequence ID" value="WGL96494.1"/>
    <property type="molecule type" value="Genomic_DNA"/>
</dbReference>
<sequence length="49" mass="5270">MMGIFIFVILVLIAIVILNRKGVLDDGEFAVAVVILLSAVACFIGVTQY</sequence>
<evidence type="ECO:0000313" key="3">
    <source>
        <dbReference type="Proteomes" id="UP001177597"/>
    </source>
</evidence>
<dbReference type="Proteomes" id="UP001177597">
    <property type="component" value="Chromosome"/>
</dbReference>
<proteinExistence type="predicted"/>
<keyword evidence="1" id="KW-0812">Transmembrane</keyword>
<keyword evidence="1" id="KW-1133">Transmembrane helix</keyword>
<evidence type="ECO:0000313" key="2">
    <source>
        <dbReference type="EMBL" id="WGL96494.1"/>
    </source>
</evidence>